<feature type="signal peptide" evidence="1">
    <location>
        <begin position="1"/>
        <end position="21"/>
    </location>
</feature>
<proteinExistence type="predicted"/>
<dbReference type="RefSeq" id="WP_117002970.1">
    <property type="nucleotide sequence ID" value="NZ_BMJS01000019.1"/>
</dbReference>
<reference evidence="2" key="2">
    <citation type="submission" date="2020-09" db="EMBL/GenBank/DDBJ databases">
        <authorList>
            <person name="Sun Q."/>
            <person name="Zhou Y."/>
        </authorList>
    </citation>
    <scope>NUCLEOTIDE SEQUENCE</scope>
    <source>
        <strain evidence="2">CGMCC 1.15758</strain>
    </source>
</reference>
<keyword evidence="3" id="KW-1185">Reference proteome</keyword>
<evidence type="ECO:0000313" key="2">
    <source>
        <dbReference type="EMBL" id="GGG00239.1"/>
    </source>
</evidence>
<gene>
    <name evidence="2" type="ORF">GCM10010995_16940</name>
</gene>
<dbReference type="EMBL" id="BMJS01000019">
    <property type="protein sequence ID" value="GGG00239.1"/>
    <property type="molecule type" value="Genomic_DNA"/>
</dbReference>
<name>A0A8J2Z550_9GAMM</name>
<feature type="chain" id="PRO_5035159216" evidence="1">
    <location>
        <begin position="22"/>
        <end position="439"/>
    </location>
</feature>
<comment type="caution">
    <text evidence="2">The sequence shown here is derived from an EMBL/GenBank/DDBJ whole genome shotgun (WGS) entry which is preliminary data.</text>
</comment>
<reference evidence="2" key="1">
    <citation type="journal article" date="2014" name="Int. J. Syst. Evol. Microbiol.">
        <title>Complete genome sequence of Corynebacterium casei LMG S-19264T (=DSM 44701T), isolated from a smear-ripened cheese.</title>
        <authorList>
            <consortium name="US DOE Joint Genome Institute (JGI-PGF)"/>
            <person name="Walter F."/>
            <person name="Albersmeier A."/>
            <person name="Kalinowski J."/>
            <person name="Ruckert C."/>
        </authorList>
    </citation>
    <scope>NUCLEOTIDE SEQUENCE</scope>
    <source>
        <strain evidence="2">CGMCC 1.15758</strain>
    </source>
</reference>
<dbReference type="Proteomes" id="UP000636949">
    <property type="component" value="Unassembled WGS sequence"/>
</dbReference>
<evidence type="ECO:0000313" key="3">
    <source>
        <dbReference type="Proteomes" id="UP000636949"/>
    </source>
</evidence>
<organism evidence="2 3">
    <name type="scientific">Cysteiniphilum litorale</name>
    <dbReference type="NCBI Taxonomy" id="2056700"/>
    <lineage>
        <taxon>Bacteria</taxon>
        <taxon>Pseudomonadati</taxon>
        <taxon>Pseudomonadota</taxon>
        <taxon>Gammaproteobacteria</taxon>
        <taxon>Thiotrichales</taxon>
        <taxon>Fastidiosibacteraceae</taxon>
        <taxon>Cysteiniphilum</taxon>
    </lineage>
</organism>
<evidence type="ECO:0000256" key="1">
    <source>
        <dbReference type="SAM" id="SignalP"/>
    </source>
</evidence>
<accession>A0A8J2Z550</accession>
<sequence length="439" mass="49222">MRLLRMLLCCVLSLFIQLNQANALIQGFDFGDWVDSNADKALQLTADDVYQITQAALAYHFQQQSQKNQNNPQIIRLYGNFGLFSQNTDYTSCHNNFDGESKNPNDRWCAFTKALSAYPYAHVVLTIDAGQLKLFTNQNGQQALFKFMLALQNSLPQGLNSVDDIVLLQEPGISPESYDHISKRIQIFVDSMNTFYQENPALTRVPFSVDIDVGDQSKLTYLLKLRKGAIYGLIGSVMNGDQSQNQDYIQALLQSFKAIYTYDLAHQLKAVVWLNIYPFYYSGVLDDSAVINARNLATTFSDSITTFKSYLLGHDVLTQSQLSHLHWGIGETGWAHSSKTAWEDKNGKLLGYAKRYFGALSPVLSDYLPQQTYALLWFEIGDETGKTGCDSVYWQNGKAFAVDDGQLHMGVVGQNGIPLYGSISGVDHDPCDLWGCYQV</sequence>
<protein>
    <submittedName>
        <fullName evidence="2">Uncharacterized protein</fullName>
    </submittedName>
</protein>
<keyword evidence="1" id="KW-0732">Signal</keyword>
<dbReference type="AlphaFoldDB" id="A0A8J2Z550"/>